<dbReference type="GO" id="GO:0019290">
    <property type="term" value="P:siderophore biosynthetic process"/>
    <property type="evidence" value="ECO:0007669"/>
    <property type="project" value="InterPro"/>
</dbReference>
<dbReference type="PATRIC" id="fig|188932.3.peg.3780"/>
<dbReference type="Gene3D" id="3.40.630.30">
    <property type="match status" value="1"/>
</dbReference>
<evidence type="ECO:0000256" key="2">
    <source>
        <dbReference type="ARBA" id="ARBA00007832"/>
    </source>
</evidence>
<evidence type="ECO:0000313" key="5">
    <source>
        <dbReference type="Proteomes" id="UP000071561"/>
    </source>
</evidence>
<evidence type="ECO:0000256" key="1">
    <source>
        <dbReference type="ARBA" id="ARBA00004924"/>
    </source>
</evidence>
<dbReference type="GO" id="GO:0016746">
    <property type="term" value="F:acyltransferase activity"/>
    <property type="evidence" value="ECO:0007669"/>
    <property type="project" value="InterPro"/>
</dbReference>
<protein>
    <submittedName>
        <fullName evidence="4">Siderophore synthetase component</fullName>
    </submittedName>
</protein>
<gene>
    <name evidence="4" type="ORF">AY601_3638</name>
</gene>
<feature type="domain" description="Acyltransferase MbtK/IucB-like conserved" evidence="3">
    <location>
        <begin position="646"/>
        <end position="692"/>
    </location>
</feature>
<organism evidence="4 5">
    <name type="scientific">Pedobacter cryoconitis</name>
    <dbReference type="NCBI Taxonomy" id="188932"/>
    <lineage>
        <taxon>Bacteria</taxon>
        <taxon>Pseudomonadati</taxon>
        <taxon>Bacteroidota</taxon>
        <taxon>Sphingobacteriia</taxon>
        <taxon>Sphingobacteriales</taxon>
        <taxon>Sphingobacteriaceae</taxon>
        <taxon>Pedobacter</taxon>
    </lineage>
</organism>
<dbReference type="Gene3D" id="1.10.510.40">
    <property type="match status" value="1"/>
</dbReference>
<sequence>MYYEPYICYYMKTKSTTFDLAELHTQSEQVNFKSLINCCCREFDNWSRYEGIPKYDVALADYMQSSGYTSFLRFDFTSIGIEVFVPLDYFSESGVHSFFYPVVERNCETDVIHGIDPKRFVELIAAFAKDAYPDVDAAITLGRLENSIHNLRGYLFDFQANNRKANQPEMSFIEAEQSLILGHSVHPLPKSRAGFTEVELAKYSPETGGQFQLSYFLVHPDNIIEKSSEEVLTTVQLRNDLLAGGDETLKNILTQYPDWKVIPVHPWEAKYLVALPEVKEMQAKGLLHSLGEFGPLFTATSSVRTVYNAESEWMYKFSLHVKITNSFRVNYPHELHRGYDASVLLKTTWGQGIGKDFPEINLITDPAFIMVSYQGKVIDGFSTSIRQNPFSGAAAKKNVGMVASLTQDGILGQAPRMLNLITEAASRQGKPAQEVALAWFTQYLKITIKPLVGLFNKYGLGGEYHQQNMLVEFDNNLFPARLHFRDNQGYFFRQGKVEELYTVIPDFGIDSRSFIGEPRLINFHSYYLLVNHLLGIVNALGRSGLADEQVLISLLYDAYWAEEEADTTGLVAHLLNSTILTIKGNLLTNLNNMDEASAPRTHPAIYKEFPNPLNKKVFSKELINPKGKDVVFSRYFAKEDVEITIRPLDLDRDLEMLHEWFHREHALKIWKMNWPIRELETFYRTLLAGNVVNSYIGEANGVPTFNFEVYWACRDLVGKYYDALPTDYGTHQFIAPVDPKLKFASPSTQSILDFVFAEPKVGKMVGEGAVDSMASIMNKAHVGFKIEKVIELPDKKANLNFCYREWYWAKFPAAKDFRNELVSALKPKTS</sequence>
<dbReference type="Pfam" id="PF13523">
    <property type="entry name" value="Acetyltransf_8"/>
    <property type="match status" value="1"/>
</dbReference>
<accession>A0A127VGT9</accession>
<dbReference type="PANTHER" id="PTHR34384:SF5">
    <property type="entry name" value="L-2,3-DIAMINOPROPANOATE--CITRATE LIGASE"/>
    <property type="match status" value="1"/>
</dbReference>
<dbReference type="InterPro" id="IPR022770">
    <property type="entry name" value="IucA/IucC-like_C"/>
</dbReference>
<reference evidence="4 5" key="1">
    <citation type="submission" date="2016-03" db="EMBL/GenBank/DDBJ databases">
        <title>Complete genome sequence of Pedobacter cryoconitis PAMC 27485.</title>
        <authorList>
            <person name="Lee J."/>
            <person name="Kim O.-S."/>
        </authorList>
    </citation>
    <scope>NUCLEOTIDE SEQUENCE [LARGE SCALE GENOMIC DNA]</scope>
    <source>
        <strain evidence="4 5">PAMC 27485</strain>
    </source>
</reference>
<name>A0A127VGT9_9SPHI</name>
<dbReference type="InterPro" id="IPR037455">
    <property type="entry name" value="LucA/IucC-like"/>
</dbReference>
<comment type="pathway">
    <text evidence="1">Siderophore biosynthesis.</text>
</comment>
<dbReference type="Gene3D" id="6.10.250.3370">
    <property type="match status" value="1"/>
</dbReference>
<dbReference type="SUPFAM" id="SSF55729">
    <property type="entry name" value="Acyl-CoA N-acyltransferases (Nat)"/>
    <property type="match status" value="1"/>
</dbReference>
<dbReference type="PANTHER" id="PTHR34384">
    <property type="entry name" value="L-2,3-DIAMINOPROPANOATE--CITRATE LIGASE"/>
    <property type="match status" value="1"/>
</dbReference>
<evidence type="ECO:0000313" key="4">
    <source>
        <dbReference type="EMBL" id="AMQ00500.1"/>
    </source>
</evidence>
<dbReference type="Pfam" id="PF06276">
    <property type="entry name" value="FhuF"/>
    <property type="match status" value="1"/>
</dbReference>
<dbReference type="Pfam" id="PF04183">
    <property type="entry name" value="IucA_IucC"/>
    <property type="match status" value="1"/>
</dbReference>
<dbReference type="AlphaFoldDB" id="A0A127VGT9"/>
<dbReference type="EMBL" id="CP014504">
    <property type="protein sequence ID" value="AMQ00500.1"/>
    <property type="molecule type" value="Genomic_DNA"/>
</dbReference>
<dbReference type="KEGG" id="pcm:AY601_3638"/>
<dbReference type="InterPro" id="IPR019432">
    <property type="entry name" value="Acyltransferase_MbtK/IucB-like"/>
</dbReference>
<evidence type="ECO:0000259" key="3">
    <source>
        <dbReference type="SMART" id="SM01006"/>
    </source>
</evidence>
<comment type="similarity">
    <text evidence="2">Belongs to the IucA/IucC family.</text>
</comment>
<keyword evidence="5" id="KW-1185">Reference proteome</keyword>
<proteinExistence type="inferred from homology"/>
<dbReference type="GO" id="GO:0016881">
    <property type="term" value="F:acid-amino acid ligase activity"/>
    <property type="evidence" value="ECO:0007669"/>
    <property type="project" value="UniProtKB-ARBA"/>
</dbReference>
<dbReference type="InterPro" id="IPR016181">
    <property type="entry name" value="Acyl_CoA_acyltransferase"/>
</dbReference>
<dbReference type="SMART" id="SM01006">
    <property type="entry name" value="AlcB"/>
    <property type="match status" value="1"/>
</dbReference>
<dbReference type="InterPro" id="IPR007310">
    <property type="entry name" value="Aerobactin_biosyn_IucA/IucC_N"/>
</dbReference>
<dbReference type="Proteomes" id="UP000071561">
    <property type="component" value="Chromosome"/>
</dbReference>